<reference evidence="4" key="2">
    <citation type="submission" date="2025-08" db="UniProtKB">
        <authorList>
            <consortium name="RefSeq"/>
        </authorList>
    </citation>
    <scope>IDENTIFICATION</scope>
    <source>
        <tissue evidence="4">Whole plant</tissue>
    </source>
</reference>
<keyword evidence="3" id="KW-1185">Reference proteome</keyword>
<sequence length="223" mass="25169">MEAVGSVPLENPGVWQQGFEVDTGGGMIHDVQGFREPDRVENAMRDDDSNQEPIDIIGDSDDDTGANPHAQHGPSSSGTQQYPPYFSTLNLEALEFQIGQSFQNKYEAVLSVKDYSIRRGVEYRVLKSDHLKYHGKCKEFGKGCSWLIRISLRARKGTWEVRRYNGPHTCLATSISSDHRQLDYHVICARIFSLVMADVAITIKVLQQVIEADYGFRPSYRKV</sequence>
<dbReference type="Pfam" id="PF03108">
    <property type="entry name" value="DBD_Tnp_Mut"/>
    <property type="match status" value="1"/>
</dbReference>
<evidence type="ECO:0000256" key="1">
    <source>
        <dbReference type="SAM" id="MobiDB-lite"/>
    </source>
</evidence>
<evidence type="ECO:0000313" key="3">
    <source>
        <dbReference type="Proteomes" id="UP000515211"/>
    </source>
</evidence>
<proteinExistence type="predicted"/>
<protein>
    <submittedName>
        <fullName evidence="4">Uncharacterized protein LOC107484112</fullName>
    </submittedName>
</protein>
<dbReference type="RefSeq" id="XP_015960217.1">
    <property type="nucleotide sequence ID" value="XM_016104731.1"/>
</dbReference>
<organism evidence="3 4">
    <name type="scientific">Arachis duranensis</name>
    <name type="common">Wild peanut</name>
    <dbReference type="NCBI Taxonomy" id="130453"/>
    <lineage>
        <taxon>Eukaryota</taxon>
        <taxon>Viridiplantae</taxon>
        <taxon>Streptophyta</taxon>
        <taxon>Embryophyta</taxon>
        <taxon>Tracheophyta</taxon>
        <taxon>Spermatophyta</taxon>
        <taxon>Magnoliopsida</taxon>
        <taxon>eudicotyledons</taxon>
        <taxon>Gunneridae</taxon>
        <taxon>Pentapetalae</taxon>
        <taxon>rosids</taxon>
        <taxon>fabids</taxon>
        <taxon>Fabales</taxon>
        <taxon>Fabaceae</taxon>
        <taxon>Papilionoideae</taxon>
        <taxon>50 kb inversion clade</taxon>
        <taxon>dalbergioids sensu lato</taxon>
        <taxon>Dalbergieae</taxon>
        <taxon>Pterocarpus clade</taxon>
        <taxon>Arachis</taxon>
    </lineage>
</organism>
<feature type="compositionally biased region" description="Polar residues" evidence="1">
    <location>
        <begin position="73"/>
        <end position="82"/>
    </location>
</feature>
<dbReference type="AlphaFoldDB" id="A0A6P4D2B2"/>
<dbReference type="KEGG" id="adu:107484112"/>
<dbReference type="InterPro" id="IPR004332">
    <property type="entry name" value="Transposase_MuDR"/>
</dbReference>
<dbReference type="Proteomes" id="UP000515211">
    <property type="component" value="Chromosome 4"/>
</dbReference>
<gene>
    <name evidence="4" type="primary">LOC107484112</name>
</gene>
<accession>A0A6P4D2B2</accession>
<dbReference type="GeneID" id="107484112"/>
<name>A0A6P4D2B2_ARADU</name>
<evidence type="ECO:0000313" key="4">
    <source>
        <dbReference type="RefSeq" id="XP_015960217.1"/>
    </source>
</evidence>
<feature type="domain" description="Transposase MuDR plant" evidence="2">
    <location>
        <begin position="96"/>
        <end position="160"/>
    </location>
</feature>
<feature type="region of interest" description="Disordered" evidence="1">
    <location>
        <begin position="44"/>
        <end position="82"/>
    </location>
</feature>
<evidence type="ECO:0000259" key="2">
    <source>
        <dbReference type="Pfam" id="PF03108"/>
    </source>
</evidence>
<reference evidence="3" key="1">
    <citation type="journal article" date="2016" name="Nat. Genet.">
        <title>The genome sequences of Arachis duranensis and Arachis ipaensis, the diploid ancestors of cultivated peanut.</title>
        <authorList>
            <person name="Bertioli D.J."/>
            <person name="Cannon S.B."/>
            <person name="Froenicke L."/>
            <person name="Huang G."/>
            <person name="Farmer A.D."/>
            <person name="Cannon E.K."/>
            <person name="Liu X."/>
            <person name="Gao D."/>
            <person name="Clevenger J."/>
            <person name="Dash S."/>
            <person name="Ren L."/>
            <person name="Moretzsohn M.C."/>
            <person name="Shirasawa K."/>
            <person name="Huang W."/>
            <person name="Vidigal B."/>
            <person name="Abernathy B."/>
            <person name="Chu Y."/>
            <person name="Niederhuth C.E."/>
            <person name="Umale P."/>
            <person name="Araujo A.C."/>
            <person name="Kozik A."/>
            <person name="Kim K.D."/>
            <person name="Burow M.D."/>
            <person name="Varshney R.K."/>
            <person name="Wang X."/>
            <person name="Zhang X."/>
            <person name="Barkley N."/>
            <person name="Guimaraes P.M."/>
            <person name="Isobe S."/>
            <person name="Guo B."/>
            <person name="Liao B."/>
            <person name="Stalker H.T."/>
            <person name="Schmitz R.J."/>
            <person name="Scheffler B.E."/>
            <person name="Leal-Bertioli S.C."/>
            <person name="Xun X."/>
            <person name="Jackson S.A."/>
            <person name="Michelmore R."/>
            <person name="Ozias-Akins P."/>
        </authorList>
    </citation>
    <scope>NUCLEOTIDE SEQUENCE [LARGE SCALE GENOMIC DNA]</scope>
    <source>
        <strain evidence="3">cv. V14167</strain>
    </source>
</reference>